<dbReference type="Proteomes" id="UP000477951">
    <property type="component" value="Unassembled WGS sequence"/>
</dbReference>
<gene>
    <name evidence="6" type="ORF">GOZ90_07695</name>
</gene>
<feature type="compositionally biased region" description="Basic residues" evidence="5">
    <location>
        <begin position="1"/>
        <end position="10"/>
    </location>
</feature>
<keyword evidence="3" id="KW-1133">Transmembrane helix</keyword>
<name>A0A6L6VGH4_AGRVI</name>
<keyword evidence="4" id="KW-0472">Membrane</keyword>
<organism evidence="6 7">
    <name type="scientific">Agrobacterium vitis</name>
    <name type="common">Rhizobium vitis</name>
    <dbReference type="NCBI Taxonomy" id="373"/>
    <lineage>
        <taxon>Bacteria</taxon>
        <taxon>Pseudomonadati</taxon>
        <taxon>Pseudomonadota</taxon>
        <taxon>Alphaproteobacteria</taxon>
        <taxon>Hyphomicrobiales</taxon>
        <taxon>Rhizobiaceae</taxon>
        <taxon>Rhizobium/Agrobacterium group</taxon>
        <taxon>Agrobacterium</taxon>
    </lineage>
</organism>
<feature type="compositionally biased region" description="Low complexity" evidence="5">
    <location>
        <begin position="50"/>
        <end position="64"/>
    </location>
</feature>
<evidence type="ECO:0000313" key="6">
    <source>
        <dbReference type="EMBL" id="MUZ72562.1"/>
    </source>
</evidence>
<dbReference type="InterPro" id="IPR019133">
    <property type="entry name" value="MIC60"/>
</dbReference>
<evidence type="ECO:0000256" key="1">
    <source>
        <dbReference type="ARBA" id="ARBA00004370"/>
    </source>
</evidence>
<evidence type="ECO:0000313" key="7">
    <source>
        <dbReference type="Proteomes" id="UP000477951"/>
    </source>
</evidence>
<feature type="region of interest" description="Disordered" evidence="5">
    <location>
        <begin position="1"/>
        <end position="131"/>
    </location>
</feature>
<feature type="compositionally biased region" description="Basic and acidic residues" evidence="5">
    <location>
        <begin position="77"/>
        <end position="88"/>
    </location>
</feature>
<comment type="caution">
    <text evidence="6">The sequence shown here is derived from an EMBL/GenBank/DDBJ whole genome shotgun (WGS) entry which is preliminary data.</text>
</comment>
<feature type="compositionally biased region" description="Pro residues" evidence="5">
    <location>
        <begin position="99"/>
        <end position="111"/>
    </location>
</feature>
<proteinExistence type="predicted"/>
<keyword evidence="2" id="KW-0812">Transmembrane</keyword>
<feature type="compositionally biased region" description="Low complexity" evidence="5">
    <location>
        <begin position="121"/>
        <end position="131"/>
    </location>
</feature>
<dbReference type="EMBL" id="WPHR01000004">
    <property type="protein sequence ID" value="MUZ72562.1"/>
    <property type="molecule type" value="Genomic_DNA"/>
</dbReference>
<dbReference type="RefSeq" id="WP_156614317.1">
    <property type="nucleotide sequence ID" value="NZ_WPHR01000004.1"/>
</dbReference>
<accession>A0A6L6VGH4</accession>
<reference evidence="6 7" key="1">
    <citation type="submission" date="2019-12" db="EMBL/GenBank/DDBJ databases">
        <title>Whole-genome sequencing of Allorhizobium vitis.</title>
        <authorList>
            <person name="Gan H.M."/>
            <person name="Szegedi E."/>
            <person name="Burr T."/>
            <person name="Savka M.A."/>
        </authorList>
    </citation>
    <scope>NUCLEOTIDE SEQUENCE [LARGE SCALE GENOMIC DNA]</scope>
    <source>
        <strain evidence="6 7">CG516</strain>
    </source>
</reference>
<dbReference type="GO" id="GO:0016020">
    <property type="term" value="C:membrane"/>
    <property type="evidence" value="ECO:0007669"/>
    <property type="project" value="UniProtKB-SubCell"/>
</dbReference>
<dbReference type="Pfam" id="PF09731">
    <property type="entry name" value="Mitofilin"/>
    <property type="match status" value="1"/>
</dbReference>
<feature type="compositionally biased region" description="Polar residues" evidence="5">
    <location>
        <begin position="24"/>
        <end position="38"/>
    </location>
</feature>
<evidence type="ECO:0000256" key="5">
    <source>
        <dbReference type="SAM" id="MobiDB-lite"/>
    </source>
</evidence>
<sequence>MVSGKPPRRSKTTEEPVTIDLTATPVQTPETVPNSSEEPISAKPVEDADPASAPATEPEAPIAAVKEDENTAPTEPVVRDPEATKQDPAHFGGETSAFSPPPPDKPGPPPTDASSEEHASEPTPRSSSPVTSSLVAAGIVGGLIALISASALQYAGVLPSAGSGASKDDSAISQQVATLAADVERLKAGTASGSAPGDLSGLENRLTQLESGQQQTSVDPAAVSDLQAKLASANQAIDQLKSDLAGRVEKLTENQTEVSEKVSAIETKINKPRDDIEVARAIAASALKTAADRGGPFLAELRTLGSIAPEDTAIAALEPYATTGVTSRAELQRQFGPVADKILSTINAPTESANIGERLWASAMSVVKVRPVGNVEGDSASAIVARIEDKIRNGDLKGAAAEWDSLPEAGRTVSAEFKKALDARITVENQVSDALARAVAGRQG</sequence>
<evidence type="ECO:0000256" key="4">
    <source>
        <dbReference type="ARBA" id="ARBA00023136"/>
    </source>
</evidence>
<evidence type="ECO:0000256" key="2">
    <source>
        <dbReference type="ARBA" id="ARBA00022692"/>
    </source>
</evidence>
<evidence type="ECO:0000256" key="3">
    <source>
        <dbReference type="ARBA" id="ARBA00022989"/>
    </source>
</evidence>
<dbReference type="Gene3D" id="1.10.287.1490">
    <property type="match status" value="1"/>
</dbReference>
<dbReference type="AlphaFoldDB" id="A0A6L6VGH4"/>
<protein>
    <submittedName>
        <fullName evidence="6">Uncharacterized protein</fullName>
    </submittedName>
</protein>
<comment type="subcellular location">
    <subcellularLocation>
        <location evidence="1">Membrane</location>
    </subcellularLocation>
</comment>